<organism evidence="1">
    <name type="scientific">viral metagenome</name>
    <dbReference type="NCBI Taxonomy" id="1070528"/>
    <lineage>
        <taxon>unclassified sequences</taxon>
        <taxon>metagenomes</taxon>
        <taxon>organismal metagenomes</taxon>
    </lineage>
</organism>
<name>A0A6C0LG65_9ZZZZ</name>
<proteinExistence type="predicted"/>
<reference evidence="1" key="1">
    <citation type="journal article" date="2020" name="Nature">
        <title>Giant virus diversity and host interactions through global metagenomics.</title>
        <authorList>
            <person name="Schulz F."/>
            <person name="Roux S."/>
            <person name="Paez-Espino D."/>
            <person name="Jungbluth S."/>
            <person name="Walsh D.A."/>
            <person name="Denef V.J."/>
            <person name="McMahon K.D."/>
            <person name="Konstantinidis K.T."/>
            <person name="Eloe-Fadrosh E.A."/>
            <person name="Kyrpides N.C."/>
            <person name="Woyke T."/>
        </authorList>
    </citation>
    <scope>NUCLEOTIDE SEQUENCE</scope>
    <source>
        <strain evidence="1">GVMAG-M-3300027810-10</strain>
    </source>
</reference>
<dbReference type="AlphaFoldDB" id="A0A6C0LG65"/>
<protein>
    <submittedName>
        <fullName evidence="1">Uncharacterized protein</fullName>
    </submittedName>
</protein>
<sequence length="33" mass="3865">MHIQRTFTGYRNYGGANNGIFIEGKFRDEKNDD</sequence>
<accession>A0A6C0LG65</accession>
<dbReference type="EMBL" id="MN740501">
    <property type="protein sequence ID" value="QHU29986.1"/>
    <property type="molecule type" value="Genomic_DNA"/>
</dbReference>
<evidence type="ECO:0000313" key="1">
    <source>
        <dbReference type="EMBL" id="QHU29986.1"/>
    </source>
</evidence>